<sequence length="1539" mass="167879">MMSRIWVVCLIAMLVAGGVFGGDTGDGRVVVGGRVVDAAGESVDGVTILVYTREMTRSAEYPEPEIAGQGKTDATGEFDVSVKAGERTYITVVATKAGYALGWANMVAAEPEEVAIVLGEPGVIEGKIVDEGGRPIKGAEVRGMFRFGERAFGEEGMFDALKMKTDEQGRFRFTHIPRRAIAMFYVTAEGKATRYAGGEGYKVGDTDIVIELPAAGAIEGKVVNGDSGEPVAGAVVLGYLTESDYMKGMTISTSTNKSGTDGTFSLNELLPGTYRVQIYNEPGSEVKGFGEPVRVEVGKGETKQGVVLKLSQGGTIVVTVADEDTGTGIKGAMIDLRDKMTWSSQEGALTDKEGVAEMVVEPGEYVIQGVHKAGYGGLAEQLSVTVDEGGRTETAFALKAEQTIQGRVVDASGRGVPYVELVWRRGYEKPKTDAEGRFTIYNEGDGNTGVLFVRDKANNRVGMADIDASTTKVEVMLEDAMAIEGRVVGFDGEGIAGVGVSLRMGSEYGGRSFLGDCKTDERGEYSFKTLVPKHSYTVQASYEGDYGSARIDVADAFESVVRPADIVLGAEEYAGKVINDKKEPIEGALVEIYAVQKSSESIFKSEITLVGSAYTTETGFAKVMTKALDDVDDYYAIIWAEGYSIGYSPMGQYFEGTFNLIELESNPVRFAGRVVDSNGRAVVDADVIMMAPFYEDVKVYNMMNKWFRCKTDNHGKFVFDNLPNKMTCGVGVRAEGYGREFVGFENEKERFEPGTENVEIVIARECSLEGAVVNGATGEGIDGINVYMGRQTGRISPYVMKSYFGGERKVYVGNTLENDQRLCVTDQDGDFTAKNLPAGVYKIYADEATANEKGLSGKKQYIEIDEGSRGVCSIELDPIREIVVRVTDNSGEPVPSVQIKMVPLEEGRSKPEIELQTDESGVVRYKLAPGRFKLIAAKEDHKIDPAEREIEMSGEEGQGFELKAIHRAGIFGRCVDEEGRGVAGVKIMIAESSEPVAVTGSEGDFSFDPKEYTTEKRYAKRYLFAYDESGGRCGMTDLKKEATIKMQPAVEFSGRVVDGNGNAISGAKCGFKISEGGPFSEEPDFCWMVESDANGRFKLNMPWEQRLLVEVKAEGFGECLKSVFSRTKIRRNYMSGGYLFVSDGTNTVEGGEFVLASRDLSVSGMLVNPEAYPFVGVPLRLTGSGQPEDLYCTTDESGKFEFEGVCKGKVNIEYDENEDGENWELLTSTSAGVEGLRLTEKSRLIRGKLDRSAEPVASAELEIEVIEEGTGRAMLQEVRSVTVSPSNGNFLLAKPDENGIYRAKVGPGVCEIKSDWPKTHYAASDKLEVVVGETYRVQLVRKKKNWMDVTVVDQDGYAMKDVNLYSYMFDFSGLRDATPVNGKLGAYVSVYDKNPDKFLVIGIEPKQKLWGCTAIHSVGGLAGEVDVVMQPECTLQVSGRTESGEKVQLHNAFIKYGWGESKEYESLFDFNYPGKVSMNRGERQKDKTLMIRGLAKLPEGFYYNIRIGAWKYGSVQLIVGSEDLRPGEIVQKEVVVRKK</sequence>
<dbReference type="STRING" id="1936003.STSP2_01016"/>
<dbReference type="SUPFAM" id="SSF49464">
    <property type="entry name" value="Carboxypeptidase regulatory domain-like"/>
    <property type="match status" value="1"/>
</dbReference>
<dbReference type="RefSeq" id="WP_146660371.1">
    <property type="nucleotide sequence ID" value="NZ_CP019791.1"/>
</dbReference>
<dbReference type="InterPro" id="IPR008969">
    <property type="entry name" value="CarboxyPept-like_regulatory"/>
</dbReference>
<dbReference type="InterPro" id="IPR051417">
    <property type="entry name" value="SDr/BOS_complex"/>
</dbReference>
<dbReference type="Proteomes" id="UP000189674">
    <property type="component" value="Chromosome"/>
</dbReference>
<proteinExistence type="predicted"/>
<evidence type="ECO:0000256" key="1">
    <source>
        <dbReference type="ARBA" id="ARBA00022729"/>
    </source>
</evidence>
<evidence type="ECO:0000313" key="2">
    <source>
        <dbReference type="EMBL" id="AQT67864.1"/>
    </source>
</evidence>
<evidence type="ECO:0000313" key="3">
    <source>
        <dbReference type="Proteomes" id="UP000189674"/>
    </source>
</evidence>
<keyword evidence="1" id="KW-0732">Signal</keyword>
<dbReference type="OrthoDB" id="256352at2"/>
<dbReference type="SUPFAM" id="SSF49452">
    <property type="entry name" value="Starch-binding domain-like"/>
    <property type="match status" value="1"/>
</dbReference>
<name>A0A1U9NJF6_9BACT</name>
<organism evidence="2 3">
    <name type="scientific">Anaerohalosphaera lusitana</name>
    <dbReference type="NCBI Taxonomy" id="1936003"/>
    <lineage>
        <taxon>Bacteria</taxon>
        <taxon>Pseudomonadati</taxon>
        <taxon>Planctomycetota</taxon>
        <taxon>Phycisphaerae</taxon>
        <taxon>Sedimentisphaerales</taxon>
        <taxon>Anaerohalosphaeraceae</taxon>
        <taxon>Anaerohalosphaera</taxon>
    </lineage>
</organism>
<dbReference type="GO" id="GO:0030246">
    <property type="term" value="F:carbohydrate binding"/>
    <property type="evidence" value="ECO:0007669"/>
    <property type="project" value="InterPro"/>
</dbReference>
<dbReference type="KEGG" id="alus:STSP2_01016"/>
<keyword evidence="2" id="KW-0449">Lipoprotein</keyword>
<dbReference type="Gene3D" id="2.60.40.1120">
    <property type="entry name" value="Carboxypeptidase-like, regulatory domain"/>
    <property type="match status" value="4"/>
</dbReference>
<dbReference type="PANTHER" id="PTHR23303:SF14">
    <property type="entry name" value="BOS COMPLEX SUBUNIT NOMO1-RELATED"/>
    <property type="match status" value="1"/>
</dbReference>
<protein>
    <submittedName>
        <fullName evidence="2">Putative lipoprotein, rSAM/lipoprotein system</fullName>
    </submittedName>
</protein>
<reference evidence="3" key="1">
    <citation type="submission" date="2017-02" db="EMBL/GenBank/DDBJ databases">
        <title>Comparative genomics and description of representatives of a novel lineage of planctomycetes thriving in anoxic sediments.</title>
        <authorList>
            <person name="Spring S."/>
            <person name="Bunk B."/>
            <person name="Sproer C."/>
        </authorList>
    </citation>
    <scope>NUCLEOTIDE SEQUENCE [LARGE SCALE GENOMIC DNA]</scope>
    <source>
        <strain evidence="3">ST-NAGAB-D1</strain>
    </source>
</reference>
<accession>A0A1U9NJF6</accession>
<keyword evidence="3" id="KW-1185">Reference proteome</keyword>
<dbReference type="EMBL" id="CP019791">
    <property type="protein sequence ID" value="AQT67864.1"/>
    <property type="molecule type" value="Genomic_DNA"/>
</dbReference>
<dbReference type="InterPro" id="IPR013784">
    <property type="entry name" value="Carb-bd-like_fold"/>
</dbReference>
<gene>
    <name evidence="2" type="ORF">STSP2_01016</name>
</gene>
<dbReference type="PANTHER" id="PTHR23303">
    <property type="entry name" value="CARBOXYPEPTIDASE REGULATORY REGION-CONTAINING"/>
    <property type="match status" value="1"/>
</dbReference>